<keyword evidence="3" id="KW-1185">Reference proteome</keyword>
<evidence type="ECO:0000313" key="3">
    <source>
        <dbReference type="Proteomes" id="UP000035740"/>
    </source>
</evidence>
<feature type="non-terminal residue" evidence="2">
    <location>
        <position position="1"/>
    </location>
</feature>
<protein>
    <submittedName>
        <fullName evidence="2">Uncharacterized protein</fullName>
    </submittedName>
</protein>
<evidence type="ECO:0000256" key="1">
    <source>
        <dbReference type="SAM" id="Coils"/>
    </source>
</evidence>
<evidence type="ECO:0000313" key="2">
    <source>
        <dbReference type="EMBL" id="KMS65365.1"/>
    </source>
</evidence>
<reference evidence="2 3" key="1">
    <citation type="journal article" date="2014" name="Nature">
        <title>The genome of the recently domesticated crop plant sugar beet (Beta vulgaris).</title>
        <authorList>
            <person name="Dohm J.C."/>
            <person name="Minoche A.E."/>
            <person name="Holtgrawe D."/>
            <person name="Capella-Gutierrez S."/>
            <person name="Zakrzewski F."/>
            <person name="Tafer H."/>
            <person name="Rupp O."/>
            <person name="Sorensen T.R."/>
            <person name="Stracke R."/>
            <person name="Reinhardt R."/>
            <person name="Goesmann A."/>
            <person name="Kraft T."/>
            <person name="Schulz B."/>
            <person name="Stadler P.F."/>
            <person name="Schmidt T."/>
            <person name="Gabaldon T."/>
            <person name="Lehrach H."/>
            <person name="Weisshaar B."/>
            <person name="Himmelbauer H."/>
        </authorList>
    </citation>
    <scope>NUCLEOTIDE SEQUENCE [LARGE SCALE GENOMIC DNA]</scope>
    <source>
        <tissue evidence="2">Taproot</tissue>
    </source>
</reference>
<dbReference type="Proteomes" id="UP000035740">
    <property type="component" value="Unassembled WGS sequence"/>
</dbReference>
<feature type="coiled-coil region" evidence="1">
    <location>
        <begin position="4"/>
        <end position="87"/>
    </location>
</feature>
<sequence>QSKARTFESEANRLREHVKGLKHQFEIQQQSIFRARSTIAILEQNVIEKEIHLQQANEEEQNLRKQLTRLELELDKAEVAVSRERRQWEKKCRKIELKMLGIAIETNPFHDHNTNIIVADAEMN</sequence>
<dbReference type="EMBL" id="KQ109946">
    <property type="protein sequence ID" value="KMS65365.1"/>
    <property type="molecule type" value="Genomic_DNA"/>
</dbReference>
<keyword evidence="1" id="KW-0175">Coiled coil</keyword>
<organism evidence="2 3">
    <name type="scientific">Beta vulgaris subsp. vulgaris</name>
    <name type="common">Beet</name>
    <dbReference type="NCBI Taxonomy" id="3555"/>
    <lineage>
        <taxon>Eukaryota</taxon>
        <taxon>Viridiplantae</taxon>
        <taxon>Streptophyta</taxon>
        <taxon>Embryophyta</taxon>
        <taxon>Tracheophyta</taxon>
        <taxon>Spermatophyta</taxon>
        <taxon>Magnoliopsida</taxon>
        <taxon>eudicotyledons</taxon>
        <taxon>Gunneridae</taxon>
        <taxon>Pentapetalae</taxon>
        <taxon>Caryophyllales</taxon>
        <taxon>Chenopodiaceae</taxon>
        <taxon>Betoideae</taxon>
        <taxon>Beta</taxon>
    </lineage>
</organism>
<dbReference type="Gramene" id="KMS65365">
    <property type="protein sequence ID" value="KMS65365"/>
    <property type="gene ID" value="BVRB_036730"/>
</dbReference>
<gene>
    <name evidence="2" type="ORF">BVRB_036730</name>
</gene>
<dbReference type="AlphaFoldDB" id="A0A0J8BI25"/>
<name>A0A0J8BI25_BETVV</name>
<proteinExistence type="predicted"/>
<accession>A0A0J8BI25</accession>